<evidence type="ECO:0000313" key="2">
    <source>
        <dbReference type="Proteomes" id="UP001172102"/>
    </source>
</evidence>
<name>A0AA40AGT6_9PEZI</name>
<gene>
    <name evidence="1" type="ORF">B0H67DRAFT_464162</name>
</gene>
<proteinExistence type="predicted"/>
<evidence type="ECO:0000313" key="1">
    <source>
        <dbReference type="EMBL" id="KAK0715532.1"/>
    </source>
</evidence>
<dbReference type="AlphaFoldDB" id="A0AA40AGT6"/>
<comment type="caution">
    <text evidence="1">The sequence shown here is derived from an EMBL/GenBank/DDBJ whole genome shotgun (WGS) entry which is preliminary data.</text>
</comment>
<feature type="non-terminal residue" evidence="1">
    <location>
        <position position="1"/>
    </location>
</feature>
<organism evidence="1 2">
    <name type="scientific">Lasiosphaeris hirsuta</name>
    <dbReference type="NCBI Taxonomy" id="260670"/>
    <lineage>
        <taxon>Eukaryota</taxon>
        <taxon>Fungi</taxon>
        <taxon>Dikarya</taxon>
        <taxon>Ascomycota</taxon>
        <taxon>Pezizomycotina</taxon>
        <taxon>Sordariomycetes</taxon>
        <taxon>Sordariomycetidae</taxon>
        <taxon>Sordariales</taxon>
        <taxon>Lasiosphaeriaceae</taxon>
        <taxon>Lasiosphaeris</taxon>
    </lineage>
</organism>
<reference evidence="1" key="1">
    <citation type="submission" date="2023-06" db="EMBL/GenBank/DDBJ databases">
        <title>Genome-scale phylogeny and comparative genomics of the fungal order Sordariales.</title>
        <authorList>
            <consortium name="Lawrence Berkeley National Laboratory"/>
            <person name="Hensen N."/>
            <person name="Bonometti L."/>
            <person name="Westerberg I."/>
            <person name="Brannstrom I.O."/>
            <person name="Guillou S."/>
            <person name="Cros-Aarteil S."/>
            <person name="Calhoun S."/>
            <person name="Haridas S."/>
            <person name="Kuo A."/>
            <person name="Mondo S."/>
            <person name="Pangilinan J."/>
            <person name="Riley R."/>
            <person name="Labutti K."/>
            <person name="Andreopoulos B."/>
            <person name="Lipzen A."/>
            <person name="Chen C."/>
            <person name="Yanf M."/>
            <person name="Daum C."/>
            <person name="Ng V."/>
            <person name="Clum A."/>
            <person name="Steindorff A."/>
            <person name="Ohm R."/>
            <person name="Martin F."/>
            <person name="Silar P."/>
            <person name="Natvig D."/>
            <person name="Lalanne C."/>
            <person name="Gautier V."/>
            <person name="Ament-Velasquez S.L."/>
            <person name="Kruys A."/>
            <person name="Hutchinson M.I."/>
            <person name="Powell A.J."/>
            <person name="Barry K."/>
            <person name="Miller A.N."/>
            <person name="Grigoriev I.V."/>
            <person name="Debuchy R."/>
            <person name="Gladieux P."/>
            <person name="Thoren M.H."/>
            <person name="Johannesson H."/>
        </authorList>
    </citation>
    <scope>NUCLEOTIDE SEQUENCE</scope>
    <source>
        <strain evidence="1">SMH4607-1</strain>
    </source>
</reference>
<keyword evidence="2" id="KW-1185">Reference proteome</keyword>
<dbReference type="Proteomes" id="UP001172102">
    <property type="component" value="Unassembled WGS sequence"/>
</dbReference>
<sequence>EGDIAFLLSSDVFTSEEQKQLLTPKPGYKYGYVPPLATGHPVIVLKRLSPESQYILVTPISAYSWGKENKFDPPWEQLAHRWKAPSDFRSFFPCQRYQGANASDGGIPRAHEYLYLEGNKRMPKRNASWLHIQSVYVVPLTVMGHFTKSRELLRVDKESFNTLREHMAKDCKAWKESLSRL</sequence>
<dbReference type="EMBL" id="JAUKUA010000004">
    <property type="protein sequence ID" value="KAK0715532.1"/>
    <property type="molecule type" value="Genomic_DNA"/>
</dbReference>
<accession>A0AA40AGT6</accession>
<protein>
    <submittedName>
        <fullName evidence="1">Uncharacterized protein</fullName>
    </submittedName>
</protein>
<feature type="non-terminal residue" evidence="1">
    <location>
        <position position="181"/>
    </location>
</feature>